<dbReference type="InterPro" id="IPR015915">
    <property type="entry name" value="Kelch-typ_b-propeller"/>
</dbReference>
<dbReference type="SUPFAM" id="SSF81383">
    <property type="entry name" value="F-box domain"/>
    <property type="match status" value="1"/>
</dbReference>
<dbReference type="CDD" id="cd22157">
    <property type="entry name" value="F-box_AtFBW1-like"/>
    <property type="match status" value="1"/>
</dbReference>
<reference evidence="3" key="3">
    <citation type="submission" date="2020-12" db="UniProtKB">
        <authorList>
            <consortium name="EnsemblPlants"/>
        </authorList>
    </citation>
    <scope>IDENTIFICATION</scope>
</reference>
<dbReference type="AlphaFoldDB" id="A0A2K1KL57"/>
<dbReference type="OMA" id="VGITHRR"/>
<dbReference type="GeneID" id="112282836"/>
<dbReference type="OrthoDB" id="2095648at2759"/>
<dbReference type="PANTHER" id="PTHR31672:SF2">
    <property type="entry name" value="F-BOX DOMAIN-CONTAINING PROTEIN"/>
    <property type="match status" value="1"/>
</dbReference>
<dbReference type="RefSeq" id="XP_024376681.1">
    <property type="nucleotide sequence ID" value="XM_024520913.1"/>
</dbReference>
<dbReference type="PROSITE" id="PS50181">
    <property type="entry name" value="FBOX"/>
    <property type="match status" value="1"/>
</dbReference>
<sequence length="378" mass="43044">MDKEVVDFDSILWSSLPPDIWERVLSYLPERALCKFRTVCKKWHSLPTFRSFRDLRAELHPKQPTIIVAHCYRFGAVYDREQNDWSVIDFSFLRAAFAAVGVRYYKIQAAEGSLLAVWSASSSEKKKAVVICNPVAKTWRYLPPMAIHTDIRMVVHMAVDKKTSGLRIFVFGFENRTTSEPLFQIYDSLSNSWSLYSYPSRILQSSRPLSGVLHNETFYALFYDIVAQNHILMSFNVAEELWTDVRVHFPRFFVTGQLLVANSRLYLVTPCKEIGGHPTRFVLNLDISEICIPASKCSRVTELPSSVFSLLFGSSHRVCLSSWVTMVFDNSICFVSNLGQTIVHNEVADLWHPLTPCSIPTVGLLFGSSFTLDVCMPV</sequence>
<dbReference type="PaxDb" id="3218-PP1S154_63V6.1"/>
<dbReference type="GO" id="GO:0004842">
    <property type="term" value="F:ubiquitin-protein transferase activity"/>
    <property type="evidence" value="ECO:0000318"/>
    <property type="project" value="GO_Central"/>
</dbReference>
<evidence type="ECO:0000259" key="1">
    <source>
        <dbReference type="PROSITE" id="PS50181"/>
    </source>
</evidence>
<reference evidence="2 4" key="2">
    <citation type="journal article" date="2018" name="Plant J.">
        <title>The Physcomitrella patens chromosome-scale assembly reveals moss genome structure and evolution.</title>
        <authorList>
            <person name="Lang D."/>
            <person name="Ullrich K.K."/>
            <person name="Murat F."/>
            <person name="Fuchs J."/>
            <person name="Jenkins J."/>
            <person name="Haas F.B."/>
            <person name="Piednoel M."/>
            <person name="Gundlach H."/>
            <person name="Van Bel M."/>
            <person name="Meyberg R."/>
            <person name="Vives C."/>
            <person name="Morata J."/>
            <person name="Symeonidi A."/>
            <person name="Hiss M."/>
            <person name="Muchero W."/>
            <person name="Kamisugi Y."/>
            <person name="Saleh O."/>
            <person name="Blanc G."/>
            <person name="Decker E.L."/>
            <person name="van Gessel N."/>
            <person name="Grimwood J."/>
            <person name="Hayes R.D."/>
            <person name="Graham S.W."/>
            <person name="Gunter L.E."/>
            <person name="McDaniel S.F."/>
            <person name="Hoernstein S.N.W."/>
            <person name="Larsson A."/>
            <person name="Li F.W."/>
            <person name="Perroud P.F."/>
            <person name="Phillips J."/>
            <person name="Ranjan P."/>
            <person name="Rokshar D.S."/>
            <person name="Rothfels C.J."/>
            <person name="Schneider L."/>
            <person name="Shu S."/>
            <person name="Stevenson D.W."/>
            <person name="Thummler F."/>
            <person name="Tillich M."/>
            <person name="Villarreal Aguilar J.C."/>
            <person name="Widiez T."/>
            <person name="Wong G.K."/>
            <person name="Wymore A."/>
            <person name="Zhang Y."/>
            <person name="Zimmer A.D."/>
            <person name="Quatrano R.S."/>
            <person name="Mayer K.F.X."/>
            <person name="Goodstein D."/>
            <person name="Casacuberta J.M."/>
            <person name="Vandepoele K."/>
            <person name="Reski R."/>
            <person name="Cuming A.C."/>
            <person name="Tuskan G.A."/>
            <person name="Maumus F."/>
            <person name="Salse J."/>
            <person name="Schmutz J."/>
            <person name="Rensing S.A."/>
        </authorList>
    </citation>
    <scope>NUCLEOTIDE SEQUENCE [LARGE SCALE GENOMIC DNA]</scope>
    <source>
        <strain evidence="3 4">cv. Gransden 2004</strain>
    </source>
</reference>
<accession>A0A2K1KL57</accession>
<gene>
    <name evidence="3" type="primary">LOC112282836</name>
    <name evidence="2" type="ORF">PHYPA_008187</name>
</gene>
<dbReference type="EMBL" id="ABEU02000005">
    <property type="protein sequence ID" value="PNR54510.1"/>
    <property type="molecule type" value="Genomic_DNA"/>
</dbReference>
<dbReference type="Pfam" id="PF00646">
    <property type="entry name" value="F-box"/>
    <property type="match status" value="1"/>
</dbReference>
<reference evidence="2 4" key="1">
    <citation type="journal article" date="2008" name="Science">
        <title>The Physcomitrella genome reveals evolutionary insights into the conquest of land by plants.</title>
        <authorList>
            <person name="Rensing S."/>
            <person name="Lang D."/>
            <person name="Zimmer A."/>
            <person name="Terry A."/>
            <person name="Salamov A."/>
            <person name="Shapiro H."/>
            <person name="Nishiyama T."/>
            <person name="Perroud P.-F."/>
            <person name="Lindquist E."/>
            <person name="Kamisugi Y."/>
            <person name="Tanahashi T."/>
            <person name="Sakakibara K."/>
            <person name="Fujita T."/>
            <person name="Oishi K."/>
            <person name="Shin-I T."/>
            <person name="Kuroki Y."/>
            <person name="Toyoda A."/>
            <person name="Suzuki Y."/>
            <person name="Hashimoto A."/>
            <person name="Yamaguchi K."/>
            <person name="Sugano A."/>
            <person name="Kohara Y."/>
            <person name="Fujiyama A."/>
            <person name="Anterola A."/>
            <person name="Aoki S."/>
            <person name="Ashton N."/>
            <person name="Barbazuk W.B."/>
            <person name="Barker E."/>
            <person name="Bennetzen J."/>
            <person name="Bezanilla M."/>
            <person name="Blankenship R."/>
            <person name="Cho S.H."/>
            <person name="Dutcher S."/>
            <person name="Estelle M."/>
            <person name="Fawcett J.A."/>
            <person name="Gundlach H."/>
            <person name="Hanada K."/>
            <person name="Heyl A."/>
            <person name="Hicks K.A."/>
            <person name="Hugh J."/>
            <person name="Lohr M."/>
            <person name="Mayer K."/>
            <person name="Melkozernov A."/>
            <person name="Murata T."/>
            <person name="Nelson D."/>
            <person name="Pils B."/>
            <person name="Prigge M."/>
            <person name="Reiss B."/>
            <person name="Renner T."/>
            <person name="Rombauts S."/>
            <person name="Rushton P."/>
            <person name="Sanderfoot A."/>
            <person name="Schween G."/>
            <person name="Shiu S.-H."/>
            <person name="Stueber K."/>
            <person name="Theodoulou F.L."/>
            <person name="Tu H."/>
            <person name="Van de Peer Y."/>
            <person name="Verrier P.J."/>
            <person name="Waters E."/>
            <person name="Wood A."/>
            <person name="Yang L."/>
            <person name="Cove D."/>
            <person name="Cuming A."/>
            <person name="Hasebe M."/>
            <person name="Lucas S."/>
            <person name="Mishler D.B."/>
            <person name="Reski R."/>
            <person name="Grigoriev I."/>
            <person name="Quatrano R.S."/>
            <person name="Boore J.L."/>
        </authorList>
    </citation>
    <scope>NUCLEOTIDE SEQUENCE [LARGE SCALE GENOMIC DNA]</scope>
    <source>
        <strain evidence="3 4">cv. Gransden 2004</strain>
    </source>
</reference>
<proteinExistence type="predicted"/>
<dbReference type="InterPro" id="IPR006527">
    <property type="entry name" value="F-box-assoc_dom_typ1"/>
</dbReference>
<dbReference type="SUPFAM" id="SSF117281">
    <property type="entry name" value="Kelch motif"/>
    <property type="match status" value="1"/>
</dbReference>
<dbReference type="Gramene" id="Pp3c5_26310V3.1">
    <property type="protein sequence ID" value="PAC:32954750.CDS.1"/>
    <property type="gene ID" value="Pp3c5_26310"/>
</dbReference>
<dbReference type="EnsemblPlants" id="Pp3c5_26310V3.1">
    <property type="protein sequence ID" value="PAC:32954750.CDS.1"/>
    <property type="gene ID" value="Pp3c5_26310"/>
</dbReference>
<dbReference type="Proteomes" id="UP000006727">
    <property type="component" value="Chromosome 5"/>
</dbReference>
<dbReference type="InterPro" id="IPR036047">
    <property type="entry name" value="F-box-like_dom_sf"/>
</dbReference>
<evidence type="ECO:0000313" key="4">
    <source>
        <dbReference type="Proteomes" id="UP000006727"/>
    </source>
</evidence>
<dbReference type="InterPro" id="IPR050796">
    <property type="entry name" value="SCF_F-box_component"/>
</dbReference>
<dbReference type="EnsemblPlants" id="Pp3c5_26310V3.2">
    <property type="protein sequence ID" value="PAC:32954751.CDS.1"/>
    <property type="gene ID" value="Pp3c5_26310"/>
</dbReference>
<feature type="domain" description="F-box" evidence="1">
    <location>
        <begin position="10"/>
        <end position="55"/>
    </location>
</feature>
<dbReference type="Pfam" id="PF07734">
    <property type="entry name" value="FBA_1"/>
    <property type="match status" value="1"/>
</dbReference>
<evidence type="ECO:0000313" key="2">
    <source>
        <dbReference type="EMBL" id="PNR54510.1"/>
    </source>
</evidence>
<dbReference type="Gene3D" id="1.20.1280.50">
    <property type="match status" value="1"/>
</dbReference>
<dbReference type="Gene3D" id="2.120.10.80">
    <property type="entry name" value="Kelch-type beta propeller"/>
    <property type="match status" value="1"/>
</dbReference>
<dbReference type="PANTHER" id="PTHR31672">
    <property type="entry name" value="BNACNNG10540D PROTEIN"/>
    <property type="match status" value="1"/>
</dbReference>
<name>A0A2K1KL57_PHYPA</name>
<evidence type="ECO:0000313" key="3">
    <source>
        <dbReference type="EnsemblPlants" id="PAC:32954750.CDS.1"/>
    </source>
</evidence>
<dbReference type="GO" id="GO:0031146">
    <property type="term" value="P:SCF-dependent proteasomal ubiquitin-dependent protein catabolic process"/>
    <property type="evidence" value="ECO:0000318"/>
    <property type="project" value="GO_Central"/>
</dbReference>
<organism evidence="2">
    <name type="scientific">Physcomitrium patens</name>
    <name type="common">Spreading-leaved earth moss</name>
    <name type="synonym">Physcomitrella patens</name>
    <dbReference type="NCBI Taxonomy" id="3218"/>
    <lineage>
        <taxon>Eukaryota</taxon>
        <taxon>Viridiplantae</taxon>
        <taxon>Streptophyta</taxon>
        <taxon>Embryophyta</taxon>
        <taxon>Bryophyta</taxon>
        <taxon>Bryophytina</taxon>
        <taxon>Bryopsida</taxon>
        <taxon>Funariidae</taxon>
        <taxon>Funariales</taxon>
        <taxon>Funariaceae</taxon>
        <taxon>Physcomitrium</taxon>
    </lineage>
</organism>
<dbReference type="Gramene" id="Pp3c5_26310V3.2">
    <property type="protein sequence ID" value="PAC:32954751.CDS.1"/>
    <property type="gene ID" value="Pp3c5_26310"/>
</dbReference>
<dbReference type="SMART" id="SM00256">
    <property type="entry name" value="FBOX"/>
    <property type="match status" value="1"/>
</dbReference>
<dbReference type="InterPro" id="IPR001810">
    <property type="entry name" value="F-box_dom"/>
</dbReference>
<keyword evidence="4" id="KW-1185">Reference proteome</keyword>
<protein>
    <recommendedName>
        <fullName evidence="1">F-box domain-containing protein</fullName>
    </recommendedName>
</protein>